<dbReference type="GO" id="GO:0016787">
    <property type="term" value="F:hydrolase activity"/>
    <property type="evidence" value="ECO:0007669"/>
    <property type="project" value="InterPro"/>
</dbReference>
<feature type="domain" description="3-keto-alpha-glucoside-1,2-lyase/3-keto-2-hydroxy-glucal hydratase" evidence="2">
    <location>
        <begin position="56"/>
        <end position="250"/>
    </location>
</feature>
<keyword evidence="1" id="KW-0732">Signal</keyword>
<dbReference type="STRING" id="1168035.SAMN05444280_12668"/>
<evidence type="ECO:0000313" key="4">
    <source>
        <dbReference type="Proteomes" id="UP000184050"/>
    </source>
</evidence>
<dbReference type="Proteomes" id="UP000184050">
    <property type="component" value="Unassembled WGS sequence"/>
</dbReference>
<protein>
    <recommendedName>
        <fullName evidence="2">3-keto-alpha-glucoside-1,2-lyase/3-keto-2-hydroxy-glucal hydratase domain-containing protein</fullName>
    </recommendedName>
</protein>
<name>A0A1M6LEB0_9BACT</name>
<gene>
    <name evidence="3" type="ORF">SAMN05444280_12668</name>
</gene>
<dbReference type="AlphaFoldDB" id="A0A1M6LEB0"/>
<proteinExistence type="predicted"/>
<dbReference type="EMBL" id="FQZE01000026">
    <property type="protein sequence ID" value="SHJ69516.1"/>
    <property type="molecule type" value="Genomic_DNA"/>
</dbReference>
<organism evidence="3 4">
    <name type="scientific">Tangfeifania diversioriginum</name>
    <dbReference type="NCBI Taxonomy" id="1168035"/>
    <lineage>
        <taxon>Bacteria</taxon>
        <taxon>Pseudomonadati</taxon>
        <taxon>Bacteroidota</taxon>
        <taxon>Bacteroidia</taxon>
        <taxon>Marinilabiliales</taxon>
        <taxon>Prolixibacteraceae</taxon>
        <taxon>Tangfeifania</taxon>
    </lineage>
</organism>
<accession>A0A1M6LEB0</accession>
<dbReference type="OrthoDB" id="176168at2"/>
<dbReference type="Gene3D" id="2.60.120.560">
    <property type="entry name" value="Exo-inulinase, domain 1"/>
    <property type="match status" value="1"/>
</dbReference>
<evidence type="ECO:0000313" key="3">
    <source>
        <dbReference type="EMBL" id="SHJ69516.1"/>
    </source>
</evidence>
<dbReference type="InterPro" id="IPR010496">
    <property type="entry name" value="AL/BT2_dom"/>
</dbReference>
<reference evidence="3 4" key="1">
    <citation type="submission" date="2016-11" db="EMBL/GenBank/DDBJ databases">
        <authorList>
            <person name="Jaros S."/>
            <person name="Januszkiewicz K."/>
            <person name="Wedrychowicz H."/>
        </authorList>
    </citation>
    <scope>NUCLEOTIDE SEQUENCE [LARGE SCALE GENOMIC DNA]</scope>
    <source>
        <strain evidence="3 4">DSM 27063</strain>
    </source>
</reference>
<evidence type="ECO:0000259" key="2">
    <source>
        <dbReference type="Pfam" id="PF06439"/>
    </source>
</evidence>
<dbReference type="Pfam" id="PF06439">
    <property type="entry name" value="3keto-disac_hyd"/>
    <property type="match status" value="1"/>
</dbReference>
<sequence>MRKSILVFALLLFSAVGVMAQTPERPPMKPEMTEIWDPEVPVVTPGETPVDAPSDAIVLFDGTDLSREWTSQDGGKPQWIVEDGAVTVKRGTGVIKTKRVFEDFQLHIEWRSPSEVVGESQGRGNSGVFLQERYEVQVLDNYNNRTYRNGQAGSLYKQYAPQVNACKAPGEWQTYDIIYTAPRFNDDGTYFTPPVVTVLHNGVLVQNNVKLRGPTEYIGIPEYTVTEHGPGSIMLQDHGNPVSFRNIWIREL</sequence>
<keyword evidence="4" id="KW-1185">Reference proteome</keyword>
<evidence type="ECO:0000256" key="1">
    <source>
        <dbReference type="SAM" id="SignalP"/>
    </source>
</evidence>
<feature type="chain" id="PRO_5012612898" description="3-keto-alpha-glucoside-1,2-lyase/3-keto-2-hydroxy-glucal hydratase domain-containing protein" evidence="1">
    <location>
        <begin position="21"/>
        <end position="252"/>
    </location>
</feature>
<feature type="signal peptide" evidence="1">
    <location>
        <begin position="1"/>
        <end position="20"/>
    </location>
</feature>